<dbReference type="CDD" id="cd00090">
    <property type="entry name" value="HTH_ARSR"/>
    <property type="match status" value="1"/>
</dbReference>
<evidence type="ECO:0000256" key="3">
    <source>
        <dbReference type="ARBA" id="ARBA00023163"/>
    </source>
</evidence>
<dbReference type="PROSITE" id="PS51118">
    <property type="entry name" value="HTH_HXLR"/>
    <property type="match status" value="1"/>
</dbReference>
<evidence type="ECO:0000256" key="2">
    <source>
        <dbReference type="ARBA" id="ARBA00023125"/>
    </source>
</evidence>
<dbReference type="InterPro" id="IPR002577">
    <property type="entry name" value="HTH_HxlR"/>
</dbReference>
<evidence type="ECO:0000313" key="5">
    <source>
        <dbReference type="EMBL" id="TQN33302.1"/>
    </source>
</evidence>
<feature type="domain" description="HTH hxlR-type" evidence="4">
    <location>
        <begin position="39"/>
        <end position="138"/>
    </location>
</feature>
<dbReference type="AlphaFoldDB" id="A0A543NN96"/>
<keyword evidence="3" id="KW-0804">Transcription</keyword>
<dbReference type="Proteomes" id="UP000317422">
    <property type="component" value="Unassembled WGS sequence"/>
</dbReference>
<reference evidence="5 6" key="1">
    <citation type="submission" date="2019-06" db="EMBL/GenBank/DDBJ databases">
        <title>Sequencing the genomes of 1000 actinobacteria strains.</title>
        <authorList>
            <person name="Klenk H.-P."/>
        </authorList>
    </citation>
    <scope>NUCLEOTIDE SEQUENCE [LARGE SCALE GENOMIC DNA]</scope>
    <source>
        <strain evidence="5 6">DSM 45015</strain>
    </source>
</reference>
<accession>A0A543NN96</accession>
<dbReference type="Gene3D" id="1.10.10.10">
    <property type="entry name" value="Winged helix-like DNA-binding domain superfamily/Winged helix DNA-binding domain"/>
    <property type="match status" value="1"/>
</dbReference>
<name>A0A543NN96_9ACTN</name>
<keyword evidence="6" id="KW-1185">Reference proteome</keyword>
<dbReference type="GO" id="GO:0003677">
    <property type="term" value="F:DNA binding"/>
    <property type="evidence" value="ECO:0007669"/>
    <property type="project" value="UniProtKB-KW"/>
</dbReference>
<keyword evidence="2" id="KW-0238">DNA-binding</keyword>
<dbReference type="Pfam" id="PF01638">
    <property type="entry name" value="HxlR"/>
    <property type="match status" value="1"/>
</dbReference>
<dbReference type="PANTHER" id="PTHR33204:SF37">
    <property type="entry name" value="HTH-TYPE TRANSCRIPTIONAL REGULATOR YODB"/>
    <property type="match status" value="1"/>
</dbReference>
<sequence>MVAVTCVNGVIFGNLKGMGERAANERQPSRLRPGDSASCPRYHAALDIIGRRWAGAIVRALLAGETRFNDIAAAWPAMSHRVLSQRLKELEEEGIVRRVVHDETPVRIEYRLTDKGEALSDVVAELSRWADTWLPEHAPN</sequence>
<dbReference type="PANTHER" id="PTHR33204">
    <property type="entry name" value="TRANSCRIPTIONAL REGULATOR, MARR FAMILY"/>
    <property type="match status" value="1"/>
</dbReference>
<evidence type="ECO:0000259" key="4">
    <source>
        <dbReference type="PROSITE" id="PS51118"/>
    </source>
</evidence>
<dbReference type="InterPro" id="IPR011991">
    <property type="entry name" value="ArsR-like_HTH"/>
</dbReference>
<dbReference type="SUPFAM" id="SSF46785">
    <property type="entry name" value="Winged helix' DNA-binding domain"/>
    <property type="match status" value="1"/>
</dbReference>
<gene>
    <name evidence="5" type="ORF">FHX37_3312</name>
</gene>
<comment type="caution">
    <text evidence="5">The sequence shown here is derived from an EMBL/GenBank/DDBJ whole genome shotgun (WGS) entry which is preliminary data.</text>
</comment>
<dbReference type="InterPro" id="IPR036388">
    <property type="entry name" value="WH-like_DNA-bd_sf"/>
</dbReference>
<proteinExistence type="predicted"/>
<evidence type="ECO:0000313" key="6">
    <source>
        <dbReference type="Proteomes" id="UP000317422"/>
    </source>
</evidence>
<dbReference type="InterPro" id="IPR036390">
    <property type="entry name" value="WH_DNA-bd_sf"/>
</dbReference>
<organism evidence="5 6">
    <name type="scientific">Haloactinospora alba</name>
    <dbReference type="NCBI Taxonomy" id="405555"/>
    <lineage>
        <taxon>Bacteria</taxon>
        <taxon>Bacillati</taxon>
        <taxon>Actinomycetota</taxon>
        <taxon>Actinomycetes</taxon>
        <taxon>Streptosporangiales</taxon>
        <taxon>Nocardiopsidaceae</taxon>
        <taxon>Haloactinospora</taxon>
    </lineage>
</organism>
<evidence type="ECO:0000256" key="1">
    <source>
        <dbReference type="ARBA" id="ARBA00023015"/>
    </source>
</evidence>
<keyword evidence="1" id="KW-0805">Transcription regulation</keyword>
<protein>
    <submittedName>
        <fullName evidence="5">HxlR family transcriptional regulator</fullName>
    </submittedName>
</protein>
<dbReference type="EMBL" id="VFQC01000001">
    <property type="protein sequence ID" value="TQN33302.1"/>
    <property type="molecule type" value="Genomic_DNA"/>
</dbReference>